<feature type="compositionally biased region" description="Polar residues" evidence="1">
    <location>
        <begin position="96"/>
        <end position="110"/>
    </location>
</feature>
<sequence>MPGKKKRGFFSLFFSKKHSKVKEESKNVKVKDDKSSAAKKAAAKTNNAADKSHHKIVLRKTSSVKTNERLRAEASGKKRLKKSESRESRKDFNLKNAISNNASDSENKITLSAESSGISESSGDTEEKIIEYSKINYARKNESSKNLSNNTLESFTAKQPAPECLELQNGDAASDSDKLGKNDTKSMVDVNIHDIKPETLSLAAANAKLDESKKENEGFELEYSSIDMEEIFSGVQLLTEKFESKNTDSADTSQKAVTIESEARAESANSFPSADTSLSSLPNNSISSQNSNVIFSFQPQKAATLRSPKESPVNNPPVSSDSLSSSLRQLTKNDANKVPFQKVQEQNKKYGGLSPPHIRRNPNYSANGKTLYVITNNSVKSSRDVSWKEAVLINEHKKLKEMFDALQPSFYDKDMKPEARKIEVMINIKEFMKQFQLVNELAIEFKNSNSVPKLTSTYGTTKRRPALDKFSFQPLKTFEAERATASTVYESSLSNPNVKTLFQSLNKSEEKGTAGRNIFYNDAKNEESSKTAINKPEDKLFTKTTSSFTESTSTPKYLNKEKTVVLVGSPQTPIVASKSSSGYHVTASPKQPVKSTTSKIGSKSNNQKKKITNSPELQKLWVTNTVKFGSAAKIPDGKLLAYQKIRQEIEMEARRELELEKMRSRSSSQDACETEKSLKEHSNSPQSKLVISDDKNQWNKSSSASMTLGFTASSYQKPLENANNLSKSTKMVTNDKSNANDKAKQLSSKCSVTKDNNYTPEATYVYCSPIAMKNNSVRNIKPINESSFISSAISAKSRTSSEDNRLYMVKRTNQSYESDNKTENTSNVTRVCVNGSKNSNYPKVNAKISIEVTPASYSAKTIPETPQQKTQVNVRSSPLSRKSTSSDIQSNSLNLKKPISNEIFVGTVDKTIEKKLNQKHSANSLDVTSKTASLSRSKTRMAPSIPTINGTFELPSLRKVETPVERTGFELGTVLEDKQKLETSTVSSQRNINSEALALPSSASLQSN</sequence>
<feature type="region of interest" description="Disordered" evidence="1">
    <location>
        <begin position="21"/>
        <end position="126"/>
    </location>
</feature>
<proteinExistence type="predicted"/>
<feature type="compositionally biased region" description="Polar residues" evidence="1">
    <location>
        <begin position="267"/>
        <end position="276"/>
    </location>
</feature>
<dbReference type="Proteomes" id="UP000046393">
    <property type="component" value="Unplaced"/>
</dbReference>
<reference evidence="3" key="1">
    <citation type="submission" date="2016-04" db="UniProtKB">
        <authorList>
            <consortium name="WormBaseParasite"/>
        </authorList>
    </citation>
    <scope>IDENTIFICATION</scope>
</reference>
<accession>A0A158R4I0</accession>
<name>A0A158R4I0_9BILA</name>
<feature type="region of interest" description="Disordered" evidence="1">
    <location>
        <begin position="861"/>
        <end position="891"/>
    </location>
</feature>
<dbReference type="WBParaSite" id="SMUV_0000345901-mRNA-1">
    <property type="protein sequence ID" value="SMUV_0000345901-mRNA-1"/>
    <property type="gene ID" value="SMUV_0000345901"/>
</dbReference>
<feature type="region of interest" description="Disordered" evidence="1">
    <location>
        <begin position="923"/>
        <end position="947"/>
    </location>
</feature>
<feature type="compositionally biased region" description="Low complexity" evidence="1">
    <location>
        <begin position="310"/>
        <end position="326"/>
    </location>
</feature>
<feature type="compositionally biased region" description="Basic and acidic residues" evidence="1">
    <location>
        <begin position="66"/>
        <end position="93"/>
    </location>
</feature>
<evidence type="ECO:0000256" key="1">
    <source>
        <dbReference type="SAM" id="MobiDB-lite"/>
    </source>
</evidence>
<feature type="compositionally biased region" description="Low complexity" evidence="1">
    <location>
        <begin position="112"/>
        <end position="122"/>
    </location>
</feature>
<feature type="compositionally biased region" description="Low complexity" evidence="1">
    <location>
        <begin position="38"/>
        <end position="49"/>
    </location>
</feature>
<feature type="compositionally biased region" description="Low complexity" evidence="1">
    <location>
        <begin position="876"/>
        <end position="886"/>
    </location>
</feature>
<protein>
    <submittedName>
        <fullName evidence="3">DNA helicase</fullName>
    </submittedName>
</protein>
<organism evidence="2 3">
    <name type="scientific">Syphacia muris</name>
    <dbReference type="NCBI Taxonomy" id="451379"/>
    <lineage>
        <taxon>Eukaryota</taxon>
        <taxon>Metazoa</taxon>
        <taxon>Ecdysozoa</taxon>
        <taxon>Nematoda</taxon>
        <taxon>Chromadorea</taxon>
        <taxon>Rhabditida</taxon>
        <taxon>Spirurina</taxon>
        <taxon>Oxyuridomorpha</taxon>
        <taxon>Oxyuroidea</taxon>
        <taxon>Oxyuridae</taxon>
        <taxon>Syphacia</taxon>
    </lineage>
</organism>
<feature type="region of interest" description="Disordered" evidence="1">
    <location>
        <begin position="577"/>
        <end position="612"/>
    </location>
</feature>
<feature type="compositionally biased region" description="Polar residues" evidence="1">
    <location>
        <begin position="593"/>
        <end position="605"/>
    </location>
</feature>
<feature type="region of interest" description="Disordered" evidence="1">
    <location>
        <begin position="260"/>
        <end position="283"/>
    </location>
</feature>
<feature type="compositionally biased region" description="Basic and acidic residues" evidence="1">
    <location>
        <begin position="21"/>
        <end position="36"/>
    </location>
</feature>
<keyword evidence="2" id="KW-1185">Reference proteome</keyword>
<feature type="region of interest" description="Disordered" evidence="1">
    <location>
        <begin position="659"/>
        <end position="691"/>
    </location>
</feature>
<feature type="region of interest" description="Disordered" evidence="1">
    <location>
        <begin position="304"/>
        <end position="326"/>
    </location>
</feature>
<dbReference type="AlphaFoldDB" id="A0A158R4I0"/>
<feature type="compositionally biased region" description="Polar residues" evidence="1">
    <location>
        <begin position="861"/>
        <end position="875"/>
    </location>
</feature>
<evidence type="ECO:0000313" key="2">
    <source>
        <dbReference type="Proteomes" id="UP000046393"/>
    </source>
</evidence>
<feature type="compositionally biased region" description="Basic and acidic residues" evidence="1">
    <location>
        <begin position="673"/>
        <end position="682"/>
    </location>
</feature>
<feature type="compositionally biased region" description="Polar residues" evidence="1">
    <location>
        <begin position="923"/>
        <end position="936"/>
    </location>
</feature>
<evidence type="ECO:0000313" key="3">
    <source>
        <dbReference type="WBParaSite" id="SMUV_0000345901-mRNA-1"/>
    </source>
</evidence>